<feature type="transmembrane region" description="Helical" evidence="5">
    <location>
        <begin position="238"/>
        <end position="257"/>
    </location>
</feature>
<dbReference type="PANTHER" id="PTHR33514:SF13">
    <property type="entry name" value="PROTEIN ABCI12, CHLOROPLASTIC"/>
    <property type="match status" value="1"/>
</dbReference>
<reference evidence="6" key="1">
    <citation type="journal article" date="2020" name="mSystems">
        <title>Genome- and Community-Level Interaction Insights into Carbon Utilization and Element Cycling Functions of Hydrothermarchaeota in Hydrothermal Sediment.</title>
        <authorList>
            <person name="Zhou Z."/>
            <person name="Liu Y."/>
            <person name="Xu W."/>
            <person name="Pan J."/>
            <person name="Luo Z.H."/>
            <person name="Li M."/>
        </authorList>
    </citation>
    <scope>NUCLEOTIDE SEQUENCE [LARGE SCALE GENOMIC DNA]</scope>
    <source>
        <strain evidence="6">SpSt-16</strain>
    </source>
</reference>
<dbReference type="AlphaFoldDB" id="A0A7C2V9R6"/>
<dbReference type="CDD" id="cd16914">
    <property type="entry name" value="EcfT"/>
    <property type="match status" value="1"/>
</dbReference>
<keyword evidence="3 5" id="KW-1133">Transmembrane helix</keyword>
<accession>A0A7C2V9R6</accession>
<sequence length="264" mass="29299">MLGRRFFEDIALSISYESRNTLFSRLSIVSKTIFILSSSAVALLANSVVFLLLLLAVNMGIVLSARSMLGRIAMMLRGLAPFFVFIFVFNVVVSYILGGIDIVDVAVFQLKAILRIVSLLPPVLLFITTTTPLQIVELASRLGISYFRLYPLVVAYRFIPTVFHEMKSIYDAQRSRGLELEKGSIVGRVKSLASIVVPSIVCSTIRARDLAESLMLRGFGYSKNRTFYRPTRFTKLDALFISAIAAIHSAIVALAYLSPFQTPL</sequence>
<dbReference type="InterPro" id="IPR003339">
    <property type="entry name" value="ABC/ECF_trnsptr_transmembrane"/>
</dbReference>
<evidence type="ECO:0000313" key="6">
    <source>
        <dbReference type="EMBL" id="HEW53266.1"/>
    </source>
</evidence>
<protein>
    <submittedName>
        <fullName evidence="6">Energy-coupling factor transporter transmembrane protein EcfT</fullName>
    </submittedName>
</protein>
<evidence type="ECO:0000256" key="3">
    <source>
        <dbReference type="ARBA" id="ARBA00022989"/>
    </source>
</evidence>
<dbReference type="Pfam" id="PF02361">
    <property type="entry name" value="CbiQ"/>
    <property type="match status" value="1"/>
</dbReference>
<comment type="caution">
    <text evidence="6">The sequence shown here is derived from an EMBL/GenBank/DDBJ whole genome shotgun (WGS) entry which is preliminary data.</text>
</comment>
<gene>
    <name evidence="6" type="ORF">ENO77_03775</name>
</gene>
<feature type="transmembrane region" description="Helical" evidence="5">
    <location>
        <begin position="112"/>
        <end position="133"/>
    </location>
</feature>
<keyword evidence="4 5" id="KW-0472">Membrane</keyword>
<evidence type="ECO:0000256" key="1">
    <source>
        <dbReference type="ARBA" id="ARBA00004141"/>
    </source>
</evidence>
<dbReference type="PANTHER" id="PTHR33514">
    <property type="entry name" value="PROTEIN ABCI12, CHLOROPLASTIC"/>
    <property type="match status" value="1"/>
</dbReference>
<comment type="subcellular location">
    <subcellularLocation>
        <location evidence="1">Membrane</location>
        <topology evidence="1">Multi-pass membrane protein</topology>
    </subcellularLocation>
</comment>
<evidence type="ECO:0000256" key="2">
    <source>
        <dbReference type="ARBA" id="ARBA00022692"/>
    </source>
</evidence>
<evidence type="ECO:0000256" key="4">
    <source>
        <dbReference type="ARBA" id="ARBA00023136"/>
    </source>
</evidence>
<dbReference type="EMBL" id="DSGT01000009">
    <property type="protein sequence ID" value="HEW53266.1"/>
    <property type="molecule type" value="Genomic_DNA"/>
</dbReference>
<keyword evidence="2 5" id="KW-0812">Transmembrane</keyword>
<proteinExistence type="predicted"/>
<dbReference type="GO" id="GO:0005886">
    <property type="term" value="C:plasma membrane"/>
    <property type="evidence" value="ECO:0007669"/>
    <property type="project" value="TreeGrafter"/>
</dbReference>
<organism evidence="6">
    <name type="scientific">Ignisphaera aggregans</name>
    <dbReference type="NCBI Taxonomy" id="334771"/>
    <lineage>
        <taxon>Archaea</taxon>
        <taxon>Thermoproteota</taxon>
        <taxon>Thermoprotei</taxon>
        <taxon>Desulfurococcales</taxon>
        <taxon>Desulfurococcaceae</taxon>
        <taxon>Ignisphaera</taxon>
    </lineage>
</organism>
<name>A0A7C2V9R6_9CREN</name>
<feature type="transmembrane region" description="Helical" evidence="5">
    <location>
        <begin position="78"/>
        <end position="100"/>
    </location>
</feature>
<evidence type="ECO:0000256" key="5">
    <source>
        <dbReference type="SAM" id="Phobius"/>
    </source>
</evidence>
<feature type="transmembrane region" description="Helical" evidence="5">
    <location>
        <begin position="33"/>
        <end position="57"/>
    </location>
</feature>